<dbReference type="AlphaFoldDB" id="K0KY06"/>
<accession>K0KY06</accession>
<evidence type="ECO:0000313" key="2">
    <source>
        <dbReference type="Proteomes" id="UP000009328"/>
    </source>
</evidence>
<name>K0KY06_WICCF</name>
<evidence type="ECO:0000313" key="1">
    <source>
        <dbReference type="EMBL" id="CCH45973.1"/>
    </source>
</evidence>
<keyword evidence="2" id="KW-1185">Reference proteome</keyword>
<dbReference type="Proteomes" id="UP000009328">
    <property type="component" value="Unassembled WGS sequence"/>
</dbReference>
<protein>
    <submittedName>
        <fullName evidence="1">Uncharacterized protein</fullName>
    </submittedName>
</protein>
<comment type="caution">
    <text evidence="1">The sequence shown here is derived from an EMBL/GenBank/DDBJ whole genome shotgun (WGS) entry which is preliminary data.</text>
</comment>
<gene>
    <name evidence="1" type="ORF">BN7_5560</name>
</gene>
<dbReference type="InParanoid" id="K0KY06"/>
<dbReference type="EMBL" id="CAIF01000220">
    <property type="protein sequence ID" value="CCH45973.1"/>
    <property type="molecule type" value="Genomic_DNA"/>
</dbReference>
<dbReference type="HOGENOM" id="CLU_035071_0_0_1"/>
<reference evidence="1 2" key="1">
    <citation type="journal article" date="2012" name="Eukaryot. Cell">
        <title>Draft genome sequence of Wickerhamomyces ciferrii NRRL Y-1031 F-60-10.</title>
        <authorList>
            <person name="Schneider J."/>
            <person name="Andrea H."/>
            <person name="Blom J."/>
            <person name="Jaenicke S."/>
            <person name="Ruckert C."/>
            <person name="Schorsch C."/>
            <person name="Szczepanowski R."/>
            <person name="Farwick M."/>
            <person name="Goesmann A."/>
            <person name="Puhler A."/>
            <person name="Schaffer S."/>
            <person name="Tauch A."/>
            <person name="Kohler T."/>
            <person name="Brinkrolf K."/>
        </authorList>
    </citation>
    <scope>NUCLEOTIDE SEQUENCE [LARGE SCALE GENOMIC DNA]</scope>
    <source>
        <strain evidence="2">ATCC 14091 / BCRC 22168 / CBS 111 / JCM 3599 / NBRC 0793 / NRRL Y-1031 F-60-10</strain>
    </source>
</reference>
<proteinExistence type="predicted"/>
<organism evidence="1 2">
    <name type="scientific">Wickerhamomyces ciferrii (strain ATCC 14091 / BCRC 22168 / CBS 111 / JCM 3599 / NBRC 0793 / NRRL Y-1031 F-60-10)</name>
    <name type="common">Yeast</name>
    <name type="synonym">Pichia ciferrii</name>
    <dbReference type="NCBI Taxonomy" id="1206466"/>
    <lineage>
        <taxon>Eukaryota</taxon>
        <taxon>Fungi</taxon>
        <taxon>Dikarya</taxon>
        <taxon>Ascomycota</taxon>
        <taxon>Saccharomycotina</taxon>
        <taxon>Saccharomycetes</taxon>
        <taxon>Phaffomycetales</taxon>
        <taxon>Wickerhamomycetaceae</taxon>
        <taxon>Wickerhamomyces</taxon>
    </lineage>
</organism>
<sequence>MNISEAPIYSPSPSDQLNPKFDNVFPMEIWDLIANYGDLKSSTMLMVNKTFMQTFASKLYDTLQLTIVISTLTKMKLNDKSFLKYGFDKKEVLPGLKSQVEARHKYNKNYDYEYLETEILRDRWVDYYVNCSNFNEEQHKHPKPTKFLERKNKPEEIKSIYKIKYIMKNVFHNPQSKMKQFIKEVLIDVCVLDEMDKLLSDSNDLSKLIKENYSNPSSNEKISILRTSCKNPVVPLDDNFEKRRWEDQDETNERYQVFADKVLFSLRRSKILDLFPRDVYFKELSTVHLLSREMYSSQLRRRLFNLTDENTFNKANPVRYWCDRLLYYLNHTANPLNLDPLYTLIINAQIRVDIKHRQVETKAGINKFLSELIQPFTTPGQHLQF</sequence>